<dbReference type="Proteomes" id="UP000261082">
    <property type="component" value="Unassembled WGS sequence"/>
</dbReference>
<dbReference type="AlphaFoldDB" id="A0A3E1Q754"/>
<reference evidence="2 3" key="1">
    <citation type="journal article" date="2007" name="Int. J. Syst. Evol. Microbiol.">
        <title>Marixanthomonas ophiurae gen. nov., sp. nov., a marine bacterium of the family Flavobacteriaceae isolated from a deep-sea brittle star.</title>
        <authorList>
            <person name="Romanenko L.A."/>
            <person name="Uchino M."/>
            <person name="Frolova G.M."/>
            <person name="Mikhailov V.V."/>
        </authorList>
    </citation>
    <scope>NUCLEOTIDE SEQUENCE [LARGE SCALE GENOMIC DNA]</scope>
    <source>
        <strain evidence="2 3">KMM 3046</strain>
    </source>
</reference>
<evidence type="ECO:0000313" key="3">
    <source>
        <dbReference type="Proteomes" id="UP000261082"/>
    </source>
</evidence>
<name>A0A3E1Q754_9FLAO</name>
<keyword evidence="3" id="KW-1185">Reference proteome</keyword>
<accession>A0A3E1Q754</accession>
<dbReference type="EMBL" id="QVID01000002">
    <property type="protein sequence ID" value="RFN57961.1"/>
    <property type="molecule type" value="Genomic_DNA"/>
</dbReference>
<feature type="signal peptide" evidence="1">
    <location>
        <begin position="1"/>
        <end position="20"/>
    </location>
</feature>
<dbReference type="OrthoDB" id="333971at2"/>
<protein>
    <submittedName>
        <fullName evidence="2">Phosphoesterase</fullName>
    </submittedName>
</protein>
<dbReference type="Gene3D" id="3.60.21.10">
    <property type="match status" value="1"/>
</dbReference>
<sequence length="1224" mass="140099">MKLKLLYLSILFFLILASCATSKLQTTLDRTIDATFNKEEVVNTIYITGNAAEKSETTLSVLTEIIANSSSKEKSLLFMGDNIDVEEGEEEKLKKQLDSQIRVAKTTGTIPYFLPGNYEWDFNKTKGLETIEDYLKENFEDGDILTPNNGCPLESIELSENIQLIAVDSQWYIEDWDKNPRMNDKCQIKTREKLFLEIAGEIKKSANKIIIFAMHHPMFTNGFHGGRFSFRDHIFPLQGNIPLPGVGTLITEIRSQGGVSKQNRFNYRYKQLMNELEIVLNKPDHRILMVSGHEENLQYIEQGNFKQLVSGAASSTKPVSLSDNGIFSYGKQGFASVEITNKGSVWVSFYASEEKKDSSNLLFRRKIFQAVEEPETEPFPKEYPQTYTASVYDIEKVEKSDYFKSFWGKHYREVYGTKVTAPTALLDTLYGGLEVVRPGGGHQTRSLRIVTKDGKEYNMRALKKSAVQLLETTTFNGIDAEKYFSNTVPEDLILDFYTAAHPYGAFAIPKLAKAAGVYYTTPELYYVPKQQRLGKYNKDYGDQLYMIVERPAKEYENRKSFGYPDNVESTDDLLEKLREDEDHTLDEATYIRARIFDMLIGDWDRHSDQWRWAEFEDEDGKLQFIPIPRDRDQVFANFDGSFLNLLRKLSGSVNQFGIYDEDIKDVSWFNAAGSKLDRALIKRSDKSTWIEEAKKMQQAIDEEILDKAFKDLPVEVQDTTSNEIKTSFLKRKENLVNIVERYYNEFIKFQMLTGTDKDDHFVINREPNGKTRITAYRIKDGEKGDVLFDKVFSSEETEEVWLYGLDDDDIFEVNGTADDAILIRLVGGQEDDVYNISEGKKIVVYDNKDDKVEIKNKGGARFKITNIYEANSYDYKKKKSSASTVSLETLYNNDTGVSLKASYTSDKLNFIKNPYSKRTNVSLDYNFQTTGFDVDFLKGFAAVLNDFNFVIDGRYTSLDYTENFFGFGNETINPEDELGLSYNRIQMERIHGGLALEKETDYGSFFQLKLNVNTLKLIENESNFLFDETPEEYTLRSYFAIPELTYTYKNYDANYFPTKGMFFSTTVGGIDNLKSNNITGFLKSSVLFYNSLLSNNRLVLETGASTHLQVGDRPEFYQTATLGAQTGLRGYREGRFKGFNSFLGKGDLLYTFQPIKTTLFPLTVRIRGGYNIGRVWIKRDTSEKWYDAYGGGFDVLWTNAIVGSFTAFKGEEGTRLSFGLKISY</sequence>
<dbReference type="RefSeq" id="WP_117159910.1">
    <property type="nucleotide sequence ID" value="NZ_QVID01000002.1"/>
</dbReference>
<dbReference type="SUPFAM" id="SSF56300">
    <property type="entry name" value="Metallo-dependent phosphatases"/>
    <property type="match status" value="1"/>
</dbReference>
<dbReference type="PROSITE" id="PS51257">
    <property type="entry name" value="PROKAR_LIPOPROTEIN"/>
    <property type="match status" value="1"/>
</dbReference>
<evidence type="ECO:0000256" key="1">
    <source>
        <dbReference type="SAM" id="SignalP"/>
    </source>
</evidence>
<gene>
    <name evidence="2" type="ORF">DZ858_12010</name>
</gene>
<evidence type="ECO:0000313" key="2">
    <source>
        <dbReference type="EMBL" id="RFN57961.1"/>
    </source>
</evidence>
<keyword evidence="1" id="KW-0732">Signal</keyword>
<feature type="chain" id="PRO_5017790882" evidence="1">
    <location>
        <begin position="21"/>
        <end position="1224"/>
    </location>
</feature>
<proteinExistence type="predicted"/>
<comment type="caution">
    <text evidence="2">The sequence shown here is derived from an EMBL/GenBank/DDBJ whole genome shotgun (WGS) entry which is preliminary data.</text>
</comment>
<organism evidence="2 3">
    <name type="scientific">Marixanthomonas ophiurae</name>
    <dbReference type="NCBI Taxonomy" id="387659"/>
    <lineage>
        <taxon>Bacteria</taxon>
        <taxon>Pseudomonadati</taxon>
        <taxon>Bacteroidota</taxon>
        <taxon>Flavobacteriia</taxon>
        <taxon>Flavobacteriales</taxon>
        <taxon>Flavobacteriaceae</taxon>
        <taxon>Marixanthomonas</taxon>
    </lineage>
</organism>
<dbReference type="InterPro" id="IPR029052">
    <property type="entry name" value="Metallo-depent_PP-like"/>
</dbReference>